<keyword evidence="1" id="KW-0812">Transmembrane</keyword>
<reference evidence="2" key="2">
    <citation type="journal article" date="2015" name="Fish Shellfish Immunol.">
        <title>Early steps in the European eel (Anguilla anguilla)-Vibrio vulnificus interaction in the gills: Role of the RtxA13 toxin.</title>
        <authorList>
            <person name="Callol A."/>
            <person name="Pajuelo D."/>
            <person name="Ebbesson L."/>
            <person name="Teles M."/>
            <person name="MacKenzie S."/>
            <person name="Amaro C."/>
        </authorList>
    </citation>
    <scope>NUCLEOTIDE SEQUENCE</scope>
</reference>
<accession>A0A0E9WU85</accession>
<dbReference type="EMBL" id="GBXM01015477">
    <property type="protein sequence ID" value="JAH93100.1"/>
    <property type="molecule type" value="Transcribed_RNA"/>
</dbReference>
<organism evidence="2">
    <name type="scientific">Anguilla anguilla</name>
    <name type="common">European freshwater eel</name>
    <name type="synonym">Muraena anguilla</name>
    <dbReference type="NCBI Taxonomy" id="7936"/>
    <lineage>
        <taxon>Eukaryota</taxon>
        <taxon>Metazoa</taxon>
        <taxon>Chordata</taxon>
        <taxon>Craniata</taxon>
        <taxon>Vertebrata</taxon>
        <taxon>Euteleostomi</taxon>
        <taxon>Actinopterygii</taxon>
        <taxon>Neopterygii</taxon>
        <taxon>Teleostei</taxon>
        <taxon>Anguilliformes</taxon>
        <taxon>Anguillidae</taxon>
        <taxon>Anguilla</taxon>
    </lineage>
</organism>
<evidence type="ECO:0000256" key="1">
    <source>
        <dbReference type="SAM" id="Phobius"/>
    </source>
</evidence>
<proteinExistence type="predicted"/>
<name>A0A0E9WU85_ANGAN</name>
<feature type="transmembrane region" description="Helical" evidence="1">
    <location>
        <begin position="26"/>
        <end position="47"/>
    </location>
</feature>
<keyword evidence="1" id="KW-1133">Transmembrane helix</keyword>
<keyword evidence="1" id="KW-0472">Membrane</keyword>
<reference evidence="2" key="1">
    <citation type="submission" date="2014-11" db="EMBL/GenBank/DDBJ databases">
        <authorList>
            <person name="Amaro Gonzalez C."/>
        </authorList>
    </citation>
    <scope>NUCLEOTIDE SEQUENCE</scope>
</reference>
<sequence>MTYSWQNLLFSCTRTQNAFRIHQFRLFIWAALFAADLVFLTASISLWRLSSLSSYSLSICANISGSIPEASSTRSERAHSSSLACSDRIFSEMVFMAKMKVRKMVSTQPASRHLLQNWTASEVPPAPDSRLLTEAE</sequence>
<evidence type="ECO:0000313" key="2">
    <source>
        <dbReference type="EMBL" id="JAH93100.1"/>
    </source>
</evidence>
<protein>
    <submittedName>
        <fullName evidence="2">Uncharacterized protein</fullName>
    </submittedName>
</protein>
<dbReference type="AlphaFoldDB" id="A0A0E9WU85"/>